<dbReference type="SUPFAM" id="SSF51905">
    <property type="entry name" value="FAD/NAD(P)-binding domain"/>
    <property type="match status" value="1"/>
</dbReference>
<dbReference type="VEuPathDB" id="FungiDB:PHYBLDRAFT_76505"/>
<keyword evidence="3" id="KW-0285">Flavoprotein</keyword>
<reference evidence="10" key="1">
    <citation type="submission" date="2015-06" db="EMBL/GenBank/DDBJ databases">
        <title>Expansion of signal transduction pathways in fungi by whole-genome duplication.</title>
        <authorList>
            <consortium name="DOE Joint Genome Institute"/>
            <person name="Corrochano L.M."/>
            <person name="Kuo A."/>
            <person name="Marcet-Houben M."/>
            <person name="Polaino S."/>
            <person name="Salamov A."/>
            <person name="Villalobos J.M."/>
            <person name="Alvarez M.I."/>
            <person name="Avalos J."/>
            <person name="Benito E.P."/>
            <person name="Benoit I."/>
            <person name="Burger G."/>
            <person name="Camino L.P."/>
            <person name="Canovas D."/>
            <person name="Cerda-Olmedo E."/>
            <person name="Cheng J.-F."/>
            <person name="Dominguez A."/>
            <person name="Elias M."/>
            <person name="Eslava A.P."/>
            <person name="Glaser F."/>
            <person name="Grimwood J."/>
            <person name="Gutierrez G."/>
            <person name="Heitman J."/>
            <person name="Henrissat B."/>
            <person name="Iturriaga E.A."/>
            <person name="Lang B.F."/>
            <person name="Lavin J.L."/>
            <person name="Lee S."/>
            <person name="Li W."/>
            <person name="Lindquist E."/>
            <person name="Lopez-Garcia S."/>
            <person name="Luque E.M."/>
            <person name="Marcos A.T."/>
            <person name="Martin J."/>
            <person name="McCluskey K."/>
            <person name="Medina H.R."/>
            <person name="Miralles-Duran A."/>
            <person name="Miyazaki A."/>
            <person name="Munoz-Torres E."/>
            <person name="Oguiza J.A."/>
            <person name="Ohm R."/>
            <person name="Olmedo M."/>
            <person name="Orejas M."/>
            <person name="Ortiz-Castellanos L."/>
            <person name="Pisabarro A.G."/>
            <person name="Rodriguez-Romero J."/>
            <person name="Ruiz-Herrera J."/>
            <person name="Ruiz-Vazquez R."/>
            <person name="Sanz C."/>
            <person name="Schackwitz W."/>
            <person name="Schmutz J."/>
            <person name="Shahriari M."/>
            <person name="Shelest E."/>
            <person name="Silva-Franco F."/>
            <person name="Soanes D."/>
            <person name="Syed K."/>
            <person name="Tagua V.G."/>
            <person name="Talbot N.J."/>
            <person name="Thon M."/>
            <person name="De vries R.P."/>
            <person name="Wiebenga A."/>
            <person name="Yadav J.S."/>
            <person name="Braun E.L."/>
            <person name="Baker S."/>
            <person name="Garre V."/>
            <person name="Horwitz B."/>
            <person name="Torres-Martinez S."/>
            <person name="Idnurm A."/>
            <person name="Herrera-Estrella A."/>
            <person name="Gabaldon T."/>
            <person name="Grigoriev I.V."/>
        </authorList>
    </citation>
    <scope>NUCLEOTIDE SEQUENCE [LARGE SCALE GENOMIC DNA]</scope>
    <source>
        <strain evidence="10">NRRL 1555(-)</strain>
    </source>
</reference>
<comment type="cofactor">
    <cofactor evidence="1">
        <name>FAD</name>
        <dbReference type="ChEBI" id="CHEBI:57692"/>
    </cofactor>
</comment>
<dbReference type="InterPro" id="IPR036249">
    <property type="entry name" value="Thioredoxin-like_sf"/>
</dbReference>
<evidence type="ECO:0000256" key="6">
    <source>
        <dbReference type="SAM" id="MobiDB-lite"/>
    </source>
</evidence>
<gene>
    <name evidence="9" type="ORF">PHYBLDRAFT_76505</name>
</gene>
<proteinExistence type="inferred from homology"/>
<keyword evidence="10" id="KW-1185">Reference proteome</keyword>
<evidence type="ECO:0000256" key="1">
    <source>
        <dbReference type="ARBA" id="ARBA00001974"/>
    </source>
</evidence>
<dbReference type="Pfam" id="PF07976">
    <property type="entry name" value="Phe_hydrox_dim"/>
    <property type="match status" value="1"/>
</dbReference>
<evidence type="ECO:0000313" key="9">
    <source>
        <dbReference type="EMBL" id="OAD77786.1"/>
    </source>
</evidence>
<accession>A0A167PEY5</accession>
<protein>
    <submittedName>
        <fullName evidence="9">Uncharacterized protein</fullName>
    </submittedName>
</protein>
<dbReference type="PANTHER" id="PTHR43004">
    <property type="entry name" value="TRK SYSTEM POTASSIUM UPTAKE PROTEIN"/>
    <property type="match status" value="1"/>
</dbReference>
<keyword evidence="5" id="KW-0560">Oxidoreductase</keyword>
<dbReference type="InterPro" id="IPR050641">
    <property type="entry name" value="RIFMO-like"/>
</dbReference>
<evidence type="ECO:0000256" key="5">
    <source>
        <dbReference type="ARBA" id="ARBA00023002"/>
    </source>
</evidence>
<dbReference type="AlphaFoldDB" id="A0A167PEY5"/>
<evidence type="ECO:0000313" key="10">
    <source>
        <dbReference type="Proteomes" id="UP000077315"/>
    </source>
</evidence>
<feature type="domain" description="Phenol hydroxylase-like C-terminal dimerisation" evidence="8">
    <location>
        <begin position="781"/>
        <end position="888"/>
    </location>
</feature>
<sequence>MEESEVLIIGAGPVGLYTALLLSRMGISVRIIDKADNLNTTNPAILWSPRSVQLFQSLGIANQIINQGVKHWRFYAFKNKGHGSTAVSFEPYNYRVWDNSSTEYDWCLSCECSQICAILQNTLLDQGIRVEYGHELVDFEDENSDNTTTSASPLNSSFIDPSRQSFGFANESRQSFGSSREEEVVKVMSTIRDVQTGKVHDWRSRIIIGADGTKGFVRQKLGLAQRGKDLHMKFYTLEASVTTNYPGTRTMSTVNKGEYMIMVVGHRDRMYFIVEHLESWSHLPIDENALLTSAQQHIRSIMEPYQIDFGHVYSYSSWRAGDKASEEVSIDQRYFLLGGAAQQVSPPCLFSANPGLEHATNLSWKLFLHLRKRASPELLETFNSEFKSKHNDTVEASYASMSLIASRIMPGLISGLNSTRRQEASYQMQRNENQLMGESSYEHNLINHGSESTLSLGAASIDTMDIMDIMLAMATSKMGSNEPKTGAVGSLAPDAKLKPYTLLQLFSQTQTQTSEATKMMESTKNSATGLIASASTSAGTGVADVSVAAGAQPRRSRSQSNASTATTWSFNRVGPMLKKAMGTHSLVKCSSRPSDENDVLTACPMTTSSGVERWKSIKTNNYQLRERIVTKGIPVTFTVLVFCGSLADQENVSMLRSLKRRIDDPNSFFNCYENSPHVYQTLVEENTTVQPVSPQSPPSVSDVESGHSNENSRSSFSSISSQRSSTSSRSARSLSKITSIVTNSLPPATIPPTSPTSSLLSPVSSLQIGPWSTSFEQPRTSLTSTINNDSSADKPHQLFNFIYITTSTKNQVSKFLTETPPSVLHNTFPCGLSNVYLDHDQQCHTAYSIPKPTIVVVRPDGYIGTRVKINEHNDINKLNNYFDAFLRPPADMTSAAAVVAEDYY</sequence>
<dbReference type="EMBL" id="KV440974">
    <property type="protein sequence ID" value="OAD77786.1"/>
    <property type="molecule type" value="Genomic_DNA"/>
</dbReference>
<dbReference type="InterPro" id="IPR012941">
    <property type="entry name" value="Phe_hydrox_C_dim_dom"/>
</dbReference>
<dbReference type="Proteomes" id="UP000077315">
    <property type="component" value="Unassembled WGS sequence"/>
</dbReference>
<dbReference type="InterPro" id="IPR038220">
    <property type="entry name" value="PHOX_C_sf"/>
</dbReference>
<dbReference type="SUPFAM" id="SSF52833">
    <property type="entry name" value="Thioredoxin-like"/>
    <property type="match status" value="1"/>
</dbReference>
<dbReference type="Gene3D" id="3.40.30.20">
    <property type="match status" value="1"/>
</dbReference>
<evidence type="ECO:0000259" key="8">
    <source>
        <dbReference type="Pfam" id="PF07976"/>
    </source>
</evidence>
<evidence type="ECO:0000259" key="7">
    <source>
        <dbReference type="Pfam" id="PF01494"/>
    </source>
</evidence>
<dbReference type="OrthoDB" id="1716816at2759"/>
<keyword evidence="4" id="KW-0274">FAD</keyword>
<evidence type="ECO:0000256" key="2">
    <source>
        <dbReference type="ARBA" id="ARBA00007801"/>
    </source>
</evidence>
<dbReference type="Pfam" id="PF01494">
    <property type="entry name" value="FAD_binding_3"/>
    <property type="match status" value="1"/>
</dbReference>
<feature type="compositionally biased region" description="Low complexity" evidence="6">
    <location>
        <begin position="689"/>
        <end position="733"/>
    </location>
</feature>
<dbReference type="RefSeq" id="XP_018295826.1">
    <property type="nucleotide sequence ID" value="XM_018443163.1"/>
</dbReference>
<comment type="similarity">
    <text evidence="2">Belongs to the PheA/TfdB FAD monooxygenase family.</text>
</comment>
<evidence type="ECO:0000256" key="4">
    <source>
        <dbReference type="ARBA" id="ARBA00022827"/>
    </source>
</evidence>
<organism evidence="9 10">
    <name type="scientific">Phycomyces blakesleeanus (strain ATCC 8743b / DSM 1359 / FGSC 10004 / NBRC 33097 / NRRL 1555)</name>
    <dbReference type="NCBI Taxonomy" id="763407"/>
    <lineage>
        <taxon>Eukaryota</taxon>
        <taxon>Fungi</taxon>
        <taxon>Fungi incertae sedis</taxon>
        <taxon>Mucoromycota</taxon>
        <taxon>Mucoromycotina</taxon>
        <taxon>Mucoromycetes</taxon>
        <taxon>Mucorales</taxon>
        <taxon>Phycomycetaceae</taxon>
        <taxon>Phycomyces</taxon>
    </lineage>
</organism>
<dbReference type="PANTHER" id="PTHR43004:SF19">
    <property type="entry name" value="BINDING MONOOXYGENASE, PUTATIVE (JCVI)-RELATED"/>
    <property type="match status" value="1"/>
</dbReference>
<dbReference type="GO" id="GO:0071949">
    <property type="term" value="F:FAD binding"/>
    <property type="evidence" value="ECO:0007669"/>
    <property type="project" value="InterPro"/>
</dbReference>
<dbReference type="STRING" id="763407.A0A167PEY5"/>
<dbReference type="Gene3D" id="3.50.50.60">
    <property type="entry name" value="FAD/NAD(P)-binding domain"/>
    <property type="match status" value="3"/>
</dbReference>
<dbReference type="InParanoid" id="A0A167PEY5"/>
<dbReference type="InterPro" id="IPR002938">
    <property type="entry name" value="FAD-bd"/>
</dbReference>
<dbReference type="GeneID" id="29004069"/>
<feature type="region of interest" description="Disordered" evidence="6">
    <location>
        <begin position="687"/>
        <end position="733"/>
    </location>
</feature>
<name>A0A167PEY5_PHYB8</name>
<evidence type="ECO:0000256" key="3">
    <source>
        <dbReference type="ARBA" id="ARBA00022630"/>
    </source>
</evidence>
<feature type="domain" description="FAD-binding" evidence="7">
    <location>
        <begin position="4"/>
        <end position="394"/>
    </location>
</feature>
<dbReference type="GO" id="GO:0016709">
    <property type="term" value="F:oxidoreductase activity, acting on paired donors, with incorporation or reduction of molecular oxygen, NAD(P)H as one donor, and incorporation of one atom of oxygen"/>
    <property type="evidence" value="ECO:0007669"/>
    <property type="project" value="UniProtKB-ARBA"/>
</dbReference>
<dbReference type="PRINTS" id="PR00420">
    <property type="entry name" value="RNGMNOXGNASE"/>
</dbReference>
<dbReference type="InterPro" id="IPR036188">
    <property type="entry name" value="FAD/NAD-bd_sf"/>
</dbReference>